<dbReference type="SUPFAM" id="SSF48150">
    <property type="entry name" value="DNA-glycosylase"/>
    <property type="match status" value="1"/>
</dbReference>
<proteinExistence type="inferred from homology"/>
<name>A0AAV7EVK1_ARIFI</name>
<comment type="similarity">
    <text evidence="3">Belongs to the DNA glycosylase family. DEMETER subfamily.</text>
</comment>
<dbReference type="Gene3D" id="1.10.1670.10">
    <property type="entry name" value="Helix-hairpin-Helix base-excision DNA repair enzymes (C-terminal)"/>
    <property type="match status" value="1"/>
</dbReference>
<evidence type="ECO:0000256" key="9">
    <source>
        <dbReference type="ARBA" id="ARBA00023242"/>
    </source>
</evidence>
<gene>
    <name evidence="12" type="ORF">H6P81_005819</name>
</gene>
<keyword evidence="13" id="KW-1185">Reference proteome</keyword>
<feature type="region of interest" description="Disordered" evidence="10">
    <location>
        <begin position="583"/>
        <end position="619"/>
    </location>
</feature>
<dbReference type="GO" id="GO:0005634">
    <property type="term" value="C:nucleus"/>
    <property type="evidence" value="ECO:0007669"/>
    <property type="project" value="UniProtKB-SubCell"/>
</dbReference>
<dbReference type="Pfam" id="PF15628">
    <property type="entry name" value="RRM_DME"/>
    <property type="match status" value="1"/>
</dbReference>
<comment type="caution">
    <text evidence="12">The sequence shown here is derived from an EMBL/GenBank/DDBJ whole genome shotgun (WGS) entry which is preliminary data.</text>
</comment>
<dbReference type="SMART" id="SM00525">
    <property type="entry name" value="FES"/>
    <property type="match status" value="1"/>
</dbReference>
<dbReference type="InterPro" id="IPR044811">
    <property type="entry name" value="DME/ROS1"/>
</dbReference>
<dbReference type="EMBL" id="JAINDJ010000003">
    <property type="protein sequence ID" value="KAG9452915.1"/>
    <property type="molecule type" value="Genomic_DNA"/>
</dbReference>
<organism evidence="12 13">
    <name type="scientific">Aristolochia fimbriata</name>
    <name type="common">White veined hardy Dutchman's pipe vine</name>
    <dbReference type="NCBI Taxonomy" id="158543"/>
    <lineage>
        <taxon>Eukaryota</taxon>
        <taxon>Viridiplantae</taxon>
        <taxon>Streptophyta</taxon>
        <taxon>Embryophyta</taxon>
        <taxon>Tracheophyta</taxon>
        <taxon>Spermatophyta</taxon>
        <taxon>Magnoliopsida</taxon>
        <taxon>Magnoliidae</taxon>
        <taxon>Piperales</taxon>
        <taxon>Aristolochiaceae</taxon>
        <taxon>Aristolochia</taxon>
    </lineage>
</organism>
<dbReference type="GO" id="GO:0003677">
    <property type="term" value="F:DNA binding"/>
    <property type="evidence" value="ECO:0007669"/>
    <property type="project" value="UniProtKB-KW"/>
</dbReference>
<feature type="compositionally biased region" description="Low complexity" evidence="10">
    <location>
        <begin position="583"/>
        <end position="593"/>
    </location>
</feature>
<feature type="region of interest" description="Disordered" evidence="10">
    <location>
        <begin position="487"/>
        <end position="509"/>
    </location>
</feature>
<keyword evidence="6" id="KW-0408">Iron</keyword>
<dbReference type="GO" id="GO:0051539">
    <property type="term" value="F:4 iron, 4 sulfur cluster binding"/>
    <property type="evidence" value="ECO:0007669"/>
    <property type="project" value="UniProtKB-KW"/>
</dbReference>
<feature type="region of interest" description="Disordered" evidence="10">
    <location>
        <begin position="632"/>
        <end position="655"/>
    </location>
</feature>
<evidence type="ECO:0000256" key="2">
    <source>
        <dbReference type="ARBA" id="ARBA00004123"/>
    </source>
</evidence>
<feature type="region of interest" description="Disordered" evidence="10">
    <location>
        <begin position="278"/>
        <end position="298"/>
    </location>
</feature>
<evidence type="ECO:0000256" key="3">
    <source>
        <dbReference type="ARBA" id="ARBA00005646"/>
    </source>
</evidence>
<evidence type="ECO:0000313" key="12">
    <source>
        <dbReference type="EMBL" id="KAG9452915.1"/>
    </source>
</evidence>
<dbReference type="Pfam" id="PF15629">
    <property type="entry name" value="Perm-CXXC"/>
    <property type="match status" value="1"/>
</dbReference>
<dbReference type="GO" id="GO:0046872">
    <property type="term" value="F:metal ion binding"/>
    <property type="evidence" value="ECO:0007669"/>
    <property type="project" value="UniProtKB-KW"/>
</dbReference>
<feature type="compositionally biased region" description="Polar residues" evidence="10">
    <location>
        <begin position="385"/>
        <end position="401"/>
    </location>
</feature>
<evidence type="ECO:0000256" key="7">
    <source>
        <dbReference type="ARBA" id="ARBA00023014"/>
    </source>
</evidence>
<dbReference type="GO" id="GO:0141166">
    <property type="term" value="P:chromosomal 5-methylcytosine DNA demethylation pathway"/>
    <property type="evidence" value="ECO:0007669"/>
    <property type="project" value="InterPro"/>
</dbReference>
<dbReference type="InterPro" id="IPR003651">
    <property type="entry name" value="Endonuclease3_FeS-loop_motif"/>
</dbReference>
<feature type="region of interest" description="Disordered" evidence="10">
    <location>
        <begin position="385"/>
        <end position="454"/>
    </location>
</feature>
<keyword evidence="4" id="KW-0004">4Fe-4S</keyword>
<protein>
    <recommendedName>
        <fullName evidence="11">HhH-GPD domain-containing protein</fullName>
    </recommendedName>
</protein>
<dbReference type="GO" id="GO:0006284">
    <property type="term" value="P:base-excision repair"/>
    <property type="evidence" value="ECO:0007669"/>
    <property type="project" value="InterPro"/>
</dbReference>
<dbReference type="InterPro" id="IPR003265">
    <property type="entry name" value="HhH-GPD_domain"/>
</dbReference>
<evidence type="ECO:0000256" key="8">
    <source>
        <dbReference type="ARBA" id="ARBA00023125"/>
    </source>
</evidence>
<keyword evidence="5" id="KW-0479">Metal-binding</keyword>
<evidence type="ECO:0000313" key="13">
    <source>
        <dbReference type="Proteomes" id="UP000825729"/>
    </source>
</evidence>
<keyword evidence="8" id="KW-0238">DNA-binding</keyword>
<dbReference type="GO" id="GO:0019104">
    <property type="term" value="F:DNA N-glycosylase activity"/>
    <property type="evidence" value="ECO:0007669"/>
    <property type="project" value="InterPro"/>
</dbReference>
<dbReference type="FunFam" id="1.10.1670.10:FF:000004">
    <property type="entry name" value="DNA glycosylase/AP lyase ROS1"/>
    <property type="match status" value="1"/>
</dbReference>
<feature type="region of interest" description="Disordered" evidence="10">
    <location>
        <begin position="1"/>
        <end position="35"/>
    </location>
</feature>
<feature type="domain" description="HhH-GPD" evidence="11">
    <location>
        <begin position="1597"/>
        <end position="1762"/>
    </location>
</feature>
<comment type="subcellular location">
    <subcellularLocation>
        <location evidence="2">Nucleus</location>
    </subcellularLocation>
</comment>
<dbReference type="InterPro" id="IPR011257">
    <property type="entry name" value="DNA_glycosylase"/>
</dbReference>
<dbReference type="InterPro" id="IPR028925">
    <property type="entry name" value="RRM_DME"/>
</dbReference>
<dbReference type="Proteomes" id="UP000825729">
    <property type="component" value="Unassembled WGS sequence"/>
</dbReference>
<evidence type="ECO:0000256" key="6">
    <source>
        <dbReference type="ARBA" id="ARBA00023004"/>
    </source>
</evidence>
<keyword evidence="9" id="KW-0539">Nucleus</keyword>
<feature type="compositionally biased region" description="Polar residues" evidence="10">
    <location>
        <begin position="542"/>
        <end position="571"/>
    </location>
</feature>
<feature type="compositionally biased region" description="Polar residues" evidence="10">
    <location>
        <begin position="601"/>
        <end position="616"/>
    </location>
</feature>
<dbReference type="CDD" id="cd00056">
    <property type="entry name" value="ENDO3c"/>
    <property type="match status" value="1"/>
</dbReference>
<evidence type="ECO:0000256" key="5">
    <source>
        <dbReference type="ARBA" id="ARBA00022723"/>
    </source>
</evidence>
<sequence>MELGRSGILRSQGKNNQTPGVWIPVTPSKPEQPSRPIYRLQSASTSRGGPCTSSTADNSITHFGARGVSNQVHNLNNWGVCNFTSKFSFSGPNVGHGVSNGGTGNLSTNHELPGLNVSSHFNHSGAGNWPPTIQLSTPSVISPHDNYRPGNMPLQIHQLDFNSNNQGQATKNPTSDSSQISWEELVQNAVEKRRKTLMSSFPTSGGQVPLLINHSSTHASHIWSNNSNYTRQLPIGVPSPFHATSTAYGQQILPNHLTSPKPSRATLENGMESFQVIPVTPDSASRRSRSNQSVESPNMLLTGKLDQTRKEGCLPHKIGPTNQPHLLICSEKDQLHLAELPSSATDSTVLKETLANQTNDCCRDSTQPIEECPSSVQSTTTFNETQNVKQDQGIDLNQTPPQKAKRKKHRPKVVIEGKRKRNLEKETPSKTPKQAQTPIPVTPKQAPREKRKYVRKTKGVPLEDLRMVEQGHPGPNLDVRLDEATQATPPADERMGVKFSPTRAQPKSSCRRVLNFNLEAEQETFRSSCRRALNFDLDDQTRNISGGSESTNEGMRSQSQHSNSQSPGLQCNFNLNLLTQSQNSDSQLLSSHSLQKDDGNDTNGRYSEPSSSNLLTGQGKEVIEVIVENPSRDLPRNSLPQMGVSHPQNIKPLAPSKRVEVSKERLKVLARKKNQENVPQVMNMNQTNYTLHRAPDSSCDIRVDSFCPDLQSVPRAEINLNLPVGSADVDILRNGSKRGYNDTMNLSDPSYFNQEVTTYQELIQGDNAQYPDSCKKHKAGVMHSEGFSVPSNVRLLDHCGSFRSEVCNEREQRTQSNFLAESYVSDSSNRNFLSDGSLPSTPLGHKFSAQNDSRKGFSSMVTHKGVQLLDEMPDMCRMAGSNPIEMNMKDKNNALYPFSNLSSMASFTEDCQFQRPSEHEVTVGGMGKIDSVNLKSKKTESKTRKHNNKGTANLVESMSTSKTNTLAAHGHKAGSDYTQSFPDFRSNLRSKNDASDKHSSRCNMVPTLCASDLQNTSSALPPIVASSEGPIEEVIRRLKCFNLDGNVEKFIPEPQTALVPYAADGYLVPYDGPFDPVKKRQKPRPKVALDEETERLWKLLMWKEGSEDTEETDPKKAKRWEEERQIFVGRTNSFIARMHLVQGDRRFSPWKGSVVDSVIGVFLTQNVSDHLSSSAFMALAAKFPLQSQVSTHIISEGVSKPLEEAEFSFVDIDKWQGEVLNHVACNQSSTTVNEAGSTEEKEVASSIESFGSNIWHPTADCVKGKQILVCDNGPLLSQESSQDRKDIPSLLEDIISSQNSVSSQNSNSGNQLTDQIGSILDYNSEVENSMTMLQDKLFNSSSTFMELLQMEGPQIIQELYCSEDGFESSKATCGVEYENRRLKCNGGLDKACPSIYQMNVPQTQNRGEYTLPTNSVVASEEVDHVEISMYESTSSLSAAISETNRAQDKEKASWLEMENVADSMFLPSSCGQNVAVGDSGFVKEQVQPLLVSNPRSFSDMLASKGNHGVLHVESNSSCCNNLGKQSEVRDQPDIVNSNKSDRLKSAGSNSKDAGSVYEQGFKDATTNRIGARKEKKKAETKKAFDWDSLRRQACNGARRQRRPETMDSLDYEALRCADVSVISNAIRERGMNNMLAERIKDFLNRLVREHGGVDLEWLRDVPPDKAKDYLLSIRGLGLKSVECVRLLTLHNVAFSVDTNVGRICVRLGWVPLQPLPESLQLHLLELYPVLESIQKYLWPRLCKLDQRTLYELHYQMITFGKVFCTKSKPNCNACPMRAECKHFASAFASARLALPGPEEKSLVTSAVPLCTDDGHKVIINQMPVPQIKMSPYSQVEPRVTRCEPIIEEPASPEVESLDGPEIDIEDAFWEDDSDEIPIIKLNFEEFSQNVQNYMNENNMPLQEGDMSKALVALTPAAASIPVPKLKNVSRLRTEHQVYELPDSHELLKKMEIREPDDPCPYLLAIWTPGETAESVQPPEMMCNSRDSGGLCDKETCFACNSIREAQTQTVRGTLLIPCRTAMRGSFPLNGTYFQVNEVFADHDSSLQPIDVPRSLLWNLPRRTVYFGSSVTTIFRGLTTEEIQQCFWRGFVCVRGFDREKRAPRPLMARLHLPARLKLSHSSKEQLLINQWQSSSSIPPPRGLCNRGHTIKLTFTLKEAVSSQAVDSLAGDIFLHRSVGLGWSNVSGFCMVNYGIGIVWDDIDDRDVGEREIRVLGLFFRICSSSIMKAAVMGP</sequence>
<keyword evidence="7" id="KW-0411">Iron-sulfur</keyword>
<comment type="cofactor">
    <cofactor evidence="1">
        <name>[4Fe-4S] cluster</name>
        <dbReference type="ChEBI" id="CHEBI:49883"/>
    </cofactor>
</comment>
<feature type="compositionally biased region" description="Polar residues" evidence="10">
    <location>
        <begin position="429"/>
        <end position="439"/>
    </location>
</feature>
<dbReference type="InterPro" id="IPR023170">
    <property type="entry name" value="HhH_base_excis_C"/>
</dbReference>
<evidence type="ECO:0000256" key="10">
    <source>
        <dbReference type="SAM" id="MobiDB-lite"/>
    </source>
</evidence>
<dbReference type="SMART" id="SM00478">
    <property type="entry name" value="ENDO3c"/>
    <property type="match status" value="1"/>
</dbReference>
<reference evidence="12 13" key="1">
    <citation type="submission" date="2021-07" db="EMBL/GenBank/DDBJ databases">
        <title>The Aristolochia fimbriata genome: insights into angiosperm evolution, floral development and chemical biosynthesis.</title>
        <authorList>
            <person name="Jiao Y."/>
        </authorList>
    </citation>
    <scope>NUCLEOTIDE SEQUENCE [LARGE SCALE GENOMIC DNA]</scope>
    <source>
        <strain evidence="12">IBCAS-2021</strain>
        <tissue evidence="12">Leaf</tissue>
    </source>
</reference>
<feature type="region of interest" description="Disordered" evidence="10">
    <location>
        <begin position="540"/>
        <end position="571"/>
    </location>
</feature>
<evidence type="ECO:0000256" key="1">
    <source>
        <dbReference type="ARBA" id="ARBA00001966"/>
    </source>
</evidence>
<evidence type="ECO:0000256" key="4">
    <source>
        <dbReference type="ARBA" id="ARBA00022485"/>
    </source>
</evidence>
<feature type="compositionally biased region" description="Basic residues" evidence="10">
    <location>
        <begin position="403"/>
        <end position="412"/>
    </location>
</feature>
<accession>A0AAV7EVK1</accession>
<dbReference type="PANTHER" id="PTHR46213:SF13">
    <property type="entry name" value="DEMETER-LIKE PROTEIN 2-RELATED"/>
    <property type="match status" value="1"/>
</dbReference>
<dbReference type="GO" id="GO:0035514">
    <property type="term" value="F:DNA demethylase activity"/>
    <property type="evidence" value="ECO:0007669"/>
    <property type="project" value="InterPro"/>
</dbReference>
<dbReference type="InterPro" id="IPR028924">
    <property type="entry name" value="Perm-CXXC"/>
</dbReference>
<feature type="region of interest" description="Disordered" evidence="10">
    <location>
        <begin position="1521"/>
        <end position="1559"/>
    </location>
</feature>
<feature type="compositionally biased region" description="Basic and acidic residues" evidence="10">
    <location>
        <begin position="413"/>
        <end position="428"/>
    </location>
</feature>
<evidence type="ECO:0000259" key="11">
    <source>
        <dbReference type="SMART" id="SM00478"/>
    </source>
</evidence>
<dbReference type="PANTHER" id="PTHR46213">
    <property type="entry name" value="TRANSCRIPTIONAL ACTIVATOR DEMETER"/>
    <property type="match status" value="1"/>
</dbReference>